<comment type="caution">
    <text evidence="2">The sequence shown here is derived from an EMBL/GenBank/DDBJ whole genome shotgun (WGS) entry which is preliminary data.</text>
</comment>
<evidence type="ECO:0000313" key="2">
    <source>
        <dbReference type="EMBL" id="CAE7227410.1"/>
    </source>
</evidence>
<feature type="region of interest" description="Disordered" evidence="1">
    <location>
        <begin position="92"/>
        <end position="116"/>
    </location>
</feature>
<name>A0A812KNP2_9DINO</name>
<dbReference type="Proteomes" id="UP000604046">
    <property type="component" value="Unassembled WGS sequence"/>
</dbReference>
<feature type="region of interest" description="Disordered" evidence="1">
    <location>
        <begin position="24"/>
        <end position="68"/>
    </location>
</feature>
<keyword evidence="3" id="KW-1185">Reference proteome</keyword>
<sequence>MGTSERRIDLAAYDVREVSDFDGKFEAKGLGSPGGGLLGPGPVPEVKAPPPPKRPPAPKKPTLLKFEPEMPKYSDKCVGYGDLWKKVQETTVDEAGDPQSNANELETEDEAASGYQDAHPCDLAGAIGGISSKDNGGDGKPLKKPLTYDSIKGCFDRNGKGAAKIAKAQSYVDALIAGNSLNAAIGQALCTWIPTAVVAPFAAGLKWKPGQSCKAGVAVGVSVVLTMKNLAFQTAKEVVAQNQAADCSPVPAMLSRLFCDVHCVRDAVVRGDRTILRNLKKATDITNGNNEKLADWIVKTAQLDAGWLGEKIDHQSLVQSIEQQKEFASLQEEFSGMKELLKGGDKKKLFLEIKQQTHQLESECSHTSGITVRHSFGVWQKALKGYVDGASFSRASTLAANDALEKFVADGRLGLVRCEGKSFVQDGNNSHHVFQAFDSLLTLRSKLRSASDKRSKVEHVAQPLGPLEATKHLSKERAKLVLWCQVSSPSMGISCAARHFGNLPDAAWLSVSVRIVLQGMEMRERHAILLDMDRHLDSRTSSFVL</sequence>
<organism evidence="2 3">
    <name type="scientific">Symbiodinium natans</name>
    <dbReference type="NCBI Taxonomy" id="878477"/>
    <lineage>
        <taxon>Eukaryota</taxon>
        <taxon>Sar</taxon>
        <taxon>Alveolata</taxon>
        <taxon>Dinophyceae</taxon>
        <taxon>Suessiales</taxon>
        <taxon>Symbiodiniaceae</taxon>
        <taxon>Symbiodinium</taxon>
    </lineage>
</organism>
<protein>
    <submittedName>
        <fullName evidence="2">ANKRD50 protein</fullName>
    </submittedName>
</protein>
<evidence type="ECO:0000256" key="1">
    <source>
        <dbReference type="SAM" id="MobiDB-lite"/>
    </source>
</evidence>
<dbReference type="EMBL" id="CAJNDS010000676">
    <property type="protein sequence ID" value="CAE7227410.1"/>
    <property type="molecule type" value="Genomic_DNA"/>
</dbReference>
<evidence type="ECO:0000313" key="3">
    <source>
        <dbReference type="Proteomes" id="UP000604046"/>
    </source>
</evidence>
<accession>A0A812KNP2</accession>
<reference evidence="2" key="1">
    <citation type="submission" date="2021-02" db="EMBL/GenBank/DDBJ databases">
        <authorList>
            <person name="Dougan E. K."/>
            <person name="Rhodes N."/>
            <person name="Thang M."/>
            <person name="Chan C."/>
        </authorList>
    </citation>
    <scope>NUCLEOTIDE SEQUENCE</scope>
</reference>
<proteinExistence type="predicted"/>
<gene>
    <name evidence="2" type="primary">ANKRD50</name>
    <name evidence="2" type="ORF">SNAT2548_LOCUS8957</name>
</gene>
<feature type="compositionally biased region" description="Pro residues" evidence="1">
    <location>
        <begin position="41"/>
        <end position="59"/>
    </location>
</feature>
<dbReference type="AlphaFoldDB" id="A0A812KNP2"/>